<sequence length="120" mass="13504">MLPTQYVKPFVAGGKSDANDAAAICMAVTRRDIHPVPVKSAEQQSLQSLHRMWEKSIQERTAKSNQIRSVFFEEGHIFPAGLFYLRKGILTLVDNGEAMLTSILRRLGKKYLDQMVALKV</sequence>
<dbReference type="PANTHER" id="PTHR33055:SF3">
    <property type="entry name" value="PUTATIVE TRANSPOSASE FOR IS117-RELATED"/>
    <property type="match status" value="1"/>
</dbReference>
<accession>A0A759H6E3</accession>
<evidence type="ECO:0000313" key="2">
    <source>
        <dbReference type="EMBL" id="HAG1883167.1"/>
    </source>
</evidence>
<reference evidence="2" key="1">
    <citation type="journal article" date="2018" name="Genome Biol.">
        <title>SKESA: strategic k-mer extension for scrupulous assemblies.</title>
        <authorList>
            <person name="Souvorov A."/>
            <person name="Agarwala R."/>
            <person name="Lipman D.J."/>
        </authorList>
    </citation>
    <scope>NUCLEOTIDE SEQUENCE</scope>
    <source>
        <strain evidence="3">MA.CK_98/00010293</strain>
        <strain evidence="2">MA.CK_98/00011463</strain>
    </source>
</reference>
<dbReference type="EMBL" id="DAAXOF010000035">
    <property type="protein sequence ID" value="HAG1883167.1"/>
    <property type="molecule type" value="Genomic_DNA"/>
</dbReference>
<proteinExistence type="predicted"/>
<dbReference type="GO" id="GO:0004803">
    <property type="term" value="F:transposase activity"/>
    <property type="evidence" value="ECO:0007669"/>
    <property type="project" value="InterPro"/>
</dbReference>
<evidence type="ECO:0000259" key="1">
    <source>
        <dbReference type="Pfam" id="PF01548"/>
    </source>
</evidence>
<dbReference type="InterPro" id="IPR047650">
    <property type="entry name" value="Transpos_IS110"/>
</dbReference>
<evidence type="ECO:0000313" key="3">
    <source>
        <dbReference type="EMBL" id="HAG5359038.1"/>
    </source>
</evidence>
<comment type="caution">
    <text evidence="2">The sequence shown here is derived from an EMBL/GenBank/DDBJ whole genome shotgun (WGS) entry which is preliminary data.</text>
</comment>
<organism evidence="2">
    <name type="scientific">Salmonella enterica</name>
    <name type="common">Salmonella choleraesuis</name>
    <dbReference type="NCBI Taxonomy" id="28901"/>
    <lineage>
        <taxon>Bacteria</taxon>
        <taxon>Pseudomonadati</taxon>
        <taxon>Pseudomonadota</taxon>
        <taxon>Gammaproteobacteria</taxon>
        <taxon>Enterobacterales</taxon>
        <taxon>Enterobacteriaceae</taxon>
        <taxon>Salmonella</taxon>
    </lineage>
</organism>
<name>A0A759H6E3_SALER</name>
<dbReference type="GO" id="GO:0006313">
    <property type="term" value="P:DNA transposition"/>
    <property type="evidence" value="ECO:0007669"/>
    <property type="project" value="InterPro"/>
</dbReference>
<protein>
    <submittedName>
        <fullName evidence="2">IS110 family transposase</fullName>
    </submittedName>
</protein>
<dbReference type="GO" id="GO:0003677">
    <property type="term" value="F:DNA binding"/>
    <property type="evidence" value="ECO:0007669"/>
    <property type="project" value="InterPro"/>
</dbReference>
<gene>
    <name evidence="3" type="ORF">G8O64_004753</name>
    <name evidence="2" type="ORF">G8V93_004756</name>
</gene>
<dbReference type="AlphaFoldDB" id="A0A759H6E3"/>
<dbReference type="PANTHER" id="PTHR33055">
    <property type="entry name" value="TRANSPOSASE FOR INSERTION SEQUENCE ELEMENT IS1111A"/>
    <property type="match status" value="1"/>
</dbReference>
<reference evidence="2" key="2">
    <citation type="submission" date="2020-02" db="EMBL/GenBank/DDBJ databases">
        <authorList>
            <consortium name="NCBI Pathogen Detection Project"/>
        </authorList>
    </citation>
    <scope>NUCLEOTIDE SEQUENCE</scope>
    <source>
        <strain evidence="3">MA.CK_98/00010293</strain>
        <strain evidence="2">MA.CK_98/00011463</strain>
    </source>
</reference>
<dbReference type="EMBL" id="DAAYQT010000035">
    <property type="protein sequence ID" value="HAG5359038.1"/>
    <property type="molecule type" value="Genomic_DNA"/>
</dbReference>
<dbReference type="Pfam" id="PF01548">
    <property type="entry name" value="DEDD_Tnp_IS110"/>
    <property type="match status" value="1"/>
</dbReference>
<dbReference type="InterPro" id="IPR002525">
    <property type="entry name" value="Transp_IS110-like_N"/>
</dbReference>
<feature type="domain" description="Transposase IS110-like N-terminal" evidence="1">
    <location>
        <begin position="9"/>
        <end position="70"/>
    </location>
</feature>